<evidence type="ECO:0000313" key="4">
    <source>
        <dbReference type="RefSeq" id="XP_022297284.1"/>
    </source>
</evidence>
<protein>
    <submittedName>
        <fullName evidence="3 4">Fibrillin-1-like</fullName>
    </submittedName>
</protein>
<sequence>MANTRGGWHPFRGFWNIYLIQIMAMHLVWLPCTCSFFYAGFCLPKDLMSFLRDEKNCAFQSTDLSDICNGNKQFDSCIAVFPSGINANANLTITNLRIEYYLYGARYEFSMKPPTCTSYTLDSLQNVDITLICEDNKAVQGNPCIDDNGCDNERELCHRLDYLNNSICIPMRHLHETCNNSLHCEMNSECRGNGPKRTCQCKERHEEIDGLCMKGGLSIHELCKYDQQCTGTENAQTCSAIKGEEQSILRCVCNDGFIDINSTCYRGKRHLYDSCDLSEQCTGSDFANQCKYVHNVKICYCRKGYSVFIGECLKAEVVLGNPCYVGDQCFGTTNSTICAPDENDQLKCQCNSGFIEHQNKCIQANKTLYEECEIDVQCEDIPGQSVCKEIRGRRLCLCNTGYLEDKRTLTCQKVKKQIFESCDHDYECSVTENANVCRNNADFGNMTLCLCNNGHFEYKLTCIPGNLTLGQTCVHASQCTGTVNGRRCFEDKCTCDEGFLPHDHLCLHEQDNRILLIAGSGSLGIIIFVSVTVLVIRKRRQSCGMSSKGHNFEQEPARNCRHSMANRGETECGATKMTSGNNNKNPTENNYDKLHQKVEEEESDNLYDSAHPQGSYVELDSGNVQYSYNHLRNVQTTIQDSLYDAPGSVSMSSSITDTKQDSYC</sequence>
<evidence type="ECO:0000313" key="5">
    <source>
        <dbReference type="RefSeq" id="XP_022297285.1"/>
    </source>
</evidence>
<dbReference type="Proteomes" id="UP000694844">
    <property type="component" value="Chromosome 8"/>
</dbReference>
<dbReference type="GeneID" id="111106765"/>
<dbReference type="RefSeq" id="XP_022297284.1">
    <property type="nucleotide sequence ID" value="XM_022441576.1"/>
</dbReference>
<dbReference type="PANTHER" id="PTHR39069:SF8">
    <property type="entry name" value="FI17111P1"/>
    <property type="match status" value="1"/>
</dbReference>
<dbReference type="SUPFAM" id="SSF57184">
    <property type="entry name" value="Growth factor receptor domain"/>
    <property type="match status" value="1"/>
</dbReference>
<dbReference type="OrthoDB" id="6102430at2759"/>
<dbReference type="InterPro" id="IPR009030">
    <property type="entry name" value="Growth_fac_rcpt_cys_sf"/>
</dbReference>
<organism evidence="2 5">
    <name type="scientific">Crassostrea virginica</name>
    <name type="common">Eastern oyster</name>
    <dbReference type="NCBI Taxonomy" id="6565"/>
    <lineage>
        <taxon>Eukaryota</taxon>
        <taxon>Metazoa</taxon>
        <taxon>Spiralia</taxon>
        <taxon>Lophotrochozoa</taxon>
        <taxon>Mollusca</taxon>
        <taxon>Bivalvia</taxon>
        <taxon>Autobranchia</taxon>
        <taxon>Pteriomorphia</taxon>
        <taxon>Ostreida</taxon>
        <taxon>Ostreoidea</taxon>
        <taxon>Ostreidae</taxon>
        <taxon>Crassostrea</taxon>
    </lineage>
</organism>
<keyword evidence="1" id="KW-0472">Membrane</keyword>
<evidence type="ECO:0000256" key="1">
    <source>
        <dbReference type="SAM" id="Phobius"/>
    </source>
</evidence>
<dbReference type="RefSeq" id="XP_022297285.1">
    <property type="nucleotide sequence ID" value="XM_022441577.1"/>
</dbReference>
<dbReference type="AlphaFoldDB" id="A0A8B8B1J8"/>
<dbReference type="RefSeq" id="XP_022297283.1">
    <property type="nucleotide sequence ID" value="XM_022441575.1"/>
</dbReference>
<dbReference type="KEGG" id="cvn:111106765"/>
<feature type="transmembrane region" description="Helical" evidence="1">
    <location>
        <begin position="514"/>
        <end position="536"/>
    </location>
</feature>
<keyword evidence="1" id="KW-1133">Transmembrane helix</keyword>
<proteinExistence type="predicted"/>
<gene>
    <name evidence="3 4 5" type="primary">LOC111106765</name>
</gene>
<feature type="transmembrane region" description="Helical" evidence="1">
    <location>
        <begin position="15"/>
        <end position="41"/>
    </location>
</feature>
<keyword evidence="1" id="KW-0812">Transmembrane</keyword>
<evidence type="ECO:0000313" key="3">
    <source>
        <dbReference type="RefSeq" id="XP_022297283.1"/>
    </source>
</evidence>
<name>A0A8B8B1J8_CRAVI</name>
<evidence type="ECO:0000313" key="2">
    <source>
        <dbReference type="Proteomes" id="UP000694844"/>
    </source>
</evidence>
<accession>A0A8B8B1J8</accession>
<reference evidence="3 4" key="1">
    <citation type="submission" date="2025-04" db="UniProtKB">
        <authorList>
            <consortium name="RefSeq"/>
        </authorList>
    </citation>
    <scope>IDENTIFICATION</scope>
    <source>
        <tissue evidence="3 4">Whole sample</tissue>
    </source>
</reference>
<keyword evidence="2" id="KW-1185">Reference proteome</keyword>
<dbReference type="PANTHER" id="PTHR39069">
    <property type="entry name" value="ECDYSONE-INDUCIBLE GENE E1, ISOFORM A"/>
    <property type="match status" value="1"/>
</dbReference>